<comment type="caution">
    <text evidence="1">The sequence shown here is derived from an EMBL/GenBank/DDBJ whole genome shotgun (WGS) entry which is preliminary data.</text>
</comment>
<keyword evidence="2" id="KW-1185">Reference proteome</keyword>
<gene>
    <name evidence="1" type="ORF">BDY19DRAFT_418484</name>
</gene>
<proteinExistence type="predicted"/>
<protein>
    <submittedName>
        <fullName evidence="1">snRNA-activating protein of 50kDa MW C terminal-domain-containing protein</fullName>
    </submittedName>
</protein>
<name>A0ACB8UG06_9APHY</name>
<evidence type="ECO:0000313" key="1">
    <source>
        <dbReference type="EMBL" id="KAI0093268.1"/>
    </source>
</evidence>
<reference evidence="1" key="1">
    <citation type="journal article" date="2021" name="Environ. Microbiol.">
        <title>Gene family expansions and transcriptome signatures uncover fungal adaptations to wood decay.</title>
        <authorList>
            <person name="Hage H."/>
            <person name="Miyauchi S."/>
            <person name="Viragh M."/>
            <person name="Drula E."/>
            <person name="Min B."/>
            <person name="Chaduli D."/>
            <person name="Navarro D."/>
            <person name="Favel A."/>
            <person name="Norest M."/>
            <person name="Lesage-Meessen L."/>
            <person name="Balint B."/>
            <person name="Merenyi Z."/>
            <person name="de Eugenio L."/>
            <person name="Morin E."/>
            <person name="Martinez A.T."/>
            <person name="Baldrian P."/>
            <person name="Stursova M."/>
            <person name="Martinez M.J."/>
            <person name="Novotny C."/>
            <person name="Magnuson J.K."/>
            <person name="Spatafora J.W."/>
            <person name="Maurice S."/>
            <person name="Pangilinan J."/>
            <person name="Andreopoulos W."/>
            <person name="LaButti K."/>
            <person name="Hundley H."/>
            <person name="Na H."/>
            <person name="Kuo A."/>
            <person name="Barry K."/>
            <person name="Lipzen A."/>
            <person name="Henrissat B."/>
            <person name="Riley R."/>
            <person name="Ahrendt S."/>
            <person name="Nagy L.G."/>
            <person name="Grigoriev I.V."/>
            <person name="Martin F."/>
            <person name="Rosso M.N."/>
        </authorList>
    </citation>
    <scope>NUCLEOTIDE SEQUENCE</scope>
    <source>
        <strain evidence="1">CBS 384.51</strain>
    </source>
</reference>
<evidence type="ECO:0000313" key="2">
    <source>
        <dbReference type="Proteomes" id="UP001055072"/>
    </source>
</evidence>
<dbReference type="Proteomes" id="UP001055072">
    <property type="component" value="Unassembled WGS sequence"/>
</dbReference>
<accession>A0ACB8UG06</accession>
<sequence>MNMNIGQGQGYESYFGPSSELVDIAQFLSSTAEFQQGSSSGSLTSESSAAKKIQAGWSALPTEKQSQIEAECSVSDFQGELSRITQNPRLTAHITHSYHVFVHTVLDNASNSNRRKRKRPNMPDSSTEHPEVRTLQEKLNNVQLQSWPMMVNSAMFIRPPKQADHNALTETKLLAFGGDASKEGRHALVFATVYNTLSWGHRLLSRSSQHVLLSSQSLGDLFDCIPCTSNEMAEEYVDEDGTTKWKEPAVRESAGAVICIEDVAYGDGQSEDDYSDKLIDHLKTLPKTSVPEISKGPLMHDTIFSTLPIRLHKPYWLLHAGDCEHFIVFEHIRLHHQSDPPPSKFPLTTQMTPPLLDTCRACSKAPAVYAVCGDMRLGESPFVICAPCWRWMGNPRAEDAHKISVVPLPKHELGWGGQ</sequence>
<organism evidence="1 2">
    <name type="scientific">Irpex rosettiformis</name>
    <dbReference type="NCBI Taxonomy" id="378272"/>
    <lineage>
        <taxon>Eukaryota</taxon>
        <taxon>Fungi</taxon>
        <taxon>Dikarya</taxon>
        <taxon>Basidiomycota</taxon>
        <taxon>Agaricomycotina</taxon>
        <taxon>Agaricomycetes</taxon>
        <taxon>Polyporales</taxon>
        <taxon>Irpicaceae</taxon>
        <taxon>Irpex</taxon>
    </lineage>
</organism>
<dbReference type="EMBL" id="MU274902">
    <property type="protein sequence ID" value="KAI0093268.1"/>
    <property type="molecule type" value="Genomic_DNA"/>
</dbReference>